<name>A0A381T0L1_9ZZZZ</name>
<proteinExistence type="predicted"/>
<dbReference type="AlphaFoldDB" id="A0A381T0L1"/>
<dbReference type="EMBL" id="UINC01003535">
    <property type="protein sequence ID" value="SVA07183.1"/>
    <property type="molecule type" value="Genomic_DNA"/>
</dbReference>
<evidence type="ECO:0000313" key="1">
    <source>
        <dbReference type="EMBL" id="SVA07183.1"/>
    </source>
</evidence>
<sequence>MEAFVEYVNNVFKNEATPCSGQDGFHLSKETGGSAGACYMPGDIHDTLNVQEGRTLVVRLGS</sequence>
<protein>
    <submittedName>
        <fullName evidence="1">Uncharacterized protein</fullName>
    </submittedName>
</protein>
<organism evidence="1">
    <name type="scientific">marine metagenome</name>
    <dbReference type="NCBI Taxonomy" id="408172"/>
    <lineage>
        <taxon>unclassified sequences</taxon>
        <taxon>metagenomes</taxon>
        <taxon>ecological metagenomes</taxon>
    </lineage>
</organism>
<accession>A0A381T0L1</accession>
<reference evidence="1" key="1">
    <citation type="submission" date="2018-05" db="EMBL/GenBank/DDBJ databases">
        <authorList>
            <person name="Lanie J.A."/>
            <person name="Ng W.-L."/>
            <person name="Kazmierczak K.M."/>
            <person name="Andrzejewski T.M."/>
            <person name="Davidsen T.M."/>
            <person name="Wayne K.J."/>
            <person name="Tettelin H."/>
            <person name="Glass J.I."/>
            <person name="Rusch D."/>
            <person name="Podicherti R."/>
            <person name="Tsui H.-C.T."/>
            <person name="Winkler M.E."/>
        </authorList>
    </citation>
    <scope>NUCLEOTIDE SEQUENCE</scope>
</reference>
<gene>
    <name evidence="1" type="ORF">METZ01_LOCUS60037</name>
</gene>